<dbReference type="Pfam" id="PF01832">
    <property type="entry name" value="Glucosaminidase"/>
    <property type="match status" value="1"/>
</dbReference>
<gene>
    <name evidence="3" type="ORF">PTE31013_04621</name>
</gene>
<dbReference type="OrthoDB" id="289937at2"/>
<dbReference type="InterPro" id="IPR051056">
    <property type="entry name" value="Glycosyl_Hydrolase_73"/>
</dbReference>
<keyword evidence="4" id="KW-1185">Reference proteome</keyword>
<evidence type="ECO:0000313" key="3">
    <source>
        <dbReference type="EMBL" id="VVE49270.1"/>
    </source>
</evidence>
<dbReference type="Gene3D" id="2.10.70.40">
    <property type="entry name" value="peptidoglycan hydrolase"/>
    <property type="match status" value="1"/>
</dbReference>
<protein>
    <submittedName>
        <fullName evidence="3">Flagellar rod assembly protein/muramidase FlgJ</fullName>
    </submittedName>
</protein>
<dbReference type="PANTHER" id="PTHR33308">
    <property type="entry name" value="PEPTIDOGLYCAN HYDROLASE FLGJ"/>
    <property type="match status" value="1"/>
</dbReference>
<dbReference type="Gene3D" id="1.10.530.10">
    <property type="match status" value="1"/>
</dbReference>
<dbReference type="InterPro" id="IPR002901">
    <property type="entry name" value="MGlyc_endo_b_GlcNAc-like_dom"/>
</dbReference>
<evidence type="ECO:0000256" key="1">
    <source>
        <dbReference type="ARBA" id="ARBA00022801"/>
    </source>
</evidence>
<dbReference type="Proteomes" id="UP000334380">
    <property type="component" value="Unassembled WGS sequence"/>
</dbReference>
<evidence type="ECO:0000259" key="2">
    <source>
        <dbReference type="SMART" id="SM00047"/>
    </source>
</evidence>
<evidence type="ECO:0000313" key="4">
    <source>
        <dbReference type="Proteomes" id="UP000334380"/>
    </source>
</evidence>
<sequence>MSPEDFISAIAPAAQACMRRTQIPASFTIAQGALESAWGASQLATTAFNLFGVKADRAWKGPTVIMPTIEVIAGKRITVSAQWRRYSGWQACIDDHAAFLLGNPRYKAAFAYADGPSFARVIAAAGYATDPQYAEKLNAVIRGRNLSALDAA</sequence>
<dbReference type="EMBL" id="CABPRU010000016">
    <property type="protein sequence ID" value="VVE49270.1"/>
    <property type="molecule type" value="Genomic_DNA"/>
</dbReference>
<keyword evidence="3" id="KW-0966">Cell projection</keyword>
<dbReference type="PRINTS" id="PR01002">
    <property type="entry name" value="FLGFLGJ"/>
</dbReference>
<proteinExistence type="predicted"/>
<dbReference type="GO" id="GO:0071973">
    <property type="term" value="P:bacterial-type flagellum-dependent cell motility"/>
    <property type="evidence" value="ECO:0007669"/>
    <property type="project" value="TreeGrafter"/>
</dbReference>
<name>A0A5E4YLL9_9BURK</name>
<reference evidence="3 4" key="1">
    <citation type="submission" date="2019-08" db="EMBL/GenBank/DDBJ databases">
        <authorList>
            <person name="Peeters C."/>
        </authorList>
    </citation>
    <scope>NUCLEOTIDE SEQUENCE [LARGE SCALE GENOMIC DNA]</scope>
    <source>
        <strain evidence="3 4">LMG 31013</strain>
    </source>
</reference>
<keyword evidence="3" id="KW-0282">Flagellum</keyword>
<accession>A0A5E4YLL9</accession>
<dbReference type="PANTHER" id="PTHR33308:SF9">
    <property type="entry name" value="PEPTIDOGLYCAN HYDROLASE FLGJ"/>
    <property type="match status" value="1"/>
</dbReference>
<dbReference type="GO" id="GO:0004040">
    <property type="term" value="F:amidase activity"/>
    <property type="evidence" value="ECO:0007669"/>
    <property type="project" value="InterPro"/>
</dbReference>
<dbReference type="AlphaFoldDB" id="A0A5E4YLL9"/>
<feature type="domain" description="Mannosyl-glycoprotein endo-beta-N-acetylglucosamidase-like" evidence="2">
    <location>
        <begin position="2"/>
        <end position="150"/>
    </location>
</feature>
<organism evidence="3 4">
    <name type="scientific">Pandoraea terrigena</name>
    <dbReference type="NCBI Taxonomy" id="2508292"/>
    <lineage>
        <taxon>Bacteria</taxon>
        <taxon>Pseudomonadati</taxon>
        <taxon>Pseudomonadota</taxon>
        <taxon>Betaproteobacteria</taxon>
        <taxon>Burkholderiales</taxon>
        <taxon>Burkholderiaceae</taxon>
        <taxon>Pandoraea</taxon>
    </lineage>
</organism>
<dbReference type="SMART" id="SM00047">
    <property type="entry name" value="LYZ2"/>
    <property type="match status" value="1"/>
</dbReference>
<keyword evidence="1" id="KW-0378">Hydrolase</keyword>
<keyword evidence="3" id="KW-0969">Cilium</keyword>